<feature type="chain" id="PRO_5040399680" description="DUF1664 domain-containing protein" evidence="1">
    <location>
        <begin position="18"/>
        <end position="179"/>
    </location>
</feature>
<accession>A0A9Q0QYF7</accession>
<reference evidence="3" key="1">
    <citation type="journal article" date="2023" name="Plant J.">
        <title>The genome of the king protea, Protea cynaroides.</title>
        <authorList>
            <person name="Chang J."/>
            <person name="Duong T.A."/>
            <person name="Schoeman C."/>
            <person name="Ma X."/>
            <person name="Roodt D."/>
            <person name="Barker N."/>
            <person name="Li Z."/>
            <person name="Van de Peer Y."/>
            <person name="Mizrachi E."/>
        </authorList>
    </citation>
    <scope>NUCLEOTIDE SEQUENCE</scope>
    <source>
        <tissue evidence="3">Young leaves</tissue>
    </source>
</reference>
<dbReference type="AlphaFoldDB" id="A0A9Q0QYF7"/>
<organism evidence="3 4">
    <name type="scientific">Protea cynaroides</name>
    <dbReference type="NCBI Taxonomy" id="273540"/>
    <lineage>
        <taxon>Eukaryota</taxon>
        <taxon>Viridiplantae</taxon>
        <taxon>Streptophyta</taxon>
        <taxon>Embryophyta</taxon>
        <taxon>Tracheophyta</taxon>
        <taxon>Spermatophyta</taxon>
        <taxon>Magnoliopsida</taxon>
        <taxon>Proteales</taxon>
        <taxon>Proteaceae</taxon>
        <taxon>Protea</taxon>
    </lineage>
</organism>
<sequence length="179" mass="20106">MEILILVELGNLFLTLCQLLHLEQWDTATCGGRDDHFLMSSLASTKRHLTQRLENLDVKMDEQKEMSKLIMNEVGEVKLDLFQVGFDIETIQKMVTGLEGKIGLIESKQDVTNSGLWYLCQFAGGIKEGLNAKLFQDTSVKPPLEHASATYEDTSLKGVDPRGVQLLHFESKALALQWP</sequence>
<dbReference type="Proteomes" id="UP001141806">
    <property type="component" value="Unassembled WGS sequence"/>
</dbReference>
<dbReference type="Pfam" id="PF07889">
    <property type="entry name" value="DUF1664"/>
    <property type="match status" value="1"/>
</dbReference>
<feature type="signal peptide" evidence="1">
    <location>
        <begin position="1"/>
        <end position="17"/>
    </location>
</feature>
<evidence type="ECO:0000313" key="3">
    <source>
        <dbReference type="EMBL" id="KAJ4976690.1"/>
    </source>
</evidence>
<dbReference type="EMBL" id="JAMYWD010000003">
    <property type="protein sequence ID" value="KAJ4976690.1"/>
    <property type="molecule type" value="Genomic_DNA"/>
</dbReference>
<keyword evidence="4" id="KW-1185">Reference proteome</keyword>
<evidence type="ECO:0000313" key="4">
    <source>
        <dbReference type="Proteomes" id="UP001141806"/>
    </source>
</evidence>
<dbReference type="InterPro" id="IPR012458">
    <property type="entry name" value="DUF1664"/>
</dbReference>
<name>A0A9Q0QYF7_9MAGN</name>
<dbReference type="PANTHER" id="PTHR46667:SF1">
    <property type="entry name" value="OS09G0482740 PROTEIN"/>
    <property type="match status" value="1"/>
</dbReference>
<keyword evidence="1" id="KW-0732">Signal</keyword>
<evidence type="ECO:0000259" key="2">
    <source>
        <dbReference type="Pfam" id="PF07889"/>
    </source>
</evidence>
<evidence type="ECO:0000256" key="1">
    <source>
        <dbReference type="SAM" id="SignalP"/>
    </source>
</evidence>
<dbReference type="PANTHER" id="PTHR46667">
    <property type="entry name" value="OS05G0182700 PROTEIN"/>
    <property type="match status" value="1"/>
</dbReference>
<comment type="caution">
    <text evidence="3">The sequence shown here is derived from an EMBL/GenBank/DDBJ whole genome shotgun (WGS) entry which is preliminary data.</text>
</comment>
<proteinExistence type="predicted"/>
<protein>
    <recommendedName>
        <fullName evidence="2">DUF1664 domain-containing protein</fullName>
    </recommendedName>
</protein>
<gene>
    <name evidence="3" type="ORF">NE237_001796</name>
</gene>
<feature type="domain" description="DUF1664" evidence="2">
    <location>
        <begin position="38"/>
        <end position="109"/>
    </location>
</feature>
<dbReference type="OrthoDB" id="544175at2759"/>